<proteinExistence type="predicted"/>
<dbReference type="EMBL" id="ML220142">
    <property type="protein sequence ID" value="TGZ78397.1"/>
    <property type="molecule type" value="Genomic_DNA"/>
</dbReference>
<keyword evidence="3" id="KW-1185">Reference proteome</keyword>
<gene>
    <name evidence="2" type="ORF">EX30DRAFT_160504</name>
</gene>
<evidence type="ECO:0000313" key="3">
    <source>
        <dbReference type="Proteomes" id="UP000298138"/>
    </source>
</evidence>
<evidence type="ECO:0000256" key="1">
    <source>
        <dbReference type="SAM" id="MobiDB-lite"/>
    </source>
</evidence>
<dbReference type="InParanoid" id="A0A4S2MS74"/>
<reference evidence="2 3" key="1">
    <citation type="submission" date="2019-04" db="EMBL/GenBank/DDBJ databases">
        <title>Comparative genomics and transcriptomics to analyze fruiting body development in filamentous ascomycetes.</title>
        <authorList>
            <consortium name="DOE Joint Genome Institute"/>
            <person name="Lutkenhaus R."/>
            <person name="Traeger S."/>
            <person name="Breuer J."/>
            <person name="Kuo A."/>
            <person name="Lipzen A."/>
            <person name="Pangilinan J."/>
            <person name="Dilworth D."/>
            <person name="Sandor L."/>
            <person name="Poggeler S."/>
            <person name="Barry K."/>
            <person name="Grigoriev I.V."/>
            <person name="Nowrousian M."/>
        </authorList>
    </citation>
    <scope>NUCLEOTIDE SEQUENCE [LARGE SCALE GENOMIC DNA]</scope>
    <source>
        <strain evidence="2 3">CBS 389.68</strain>
    </source>
</reference>
<sequence>MYNHCPTHLSQIRFISSLVQRSFTAISSHSAILLLRSSSLQSRFLSPIFDKSRHPPPAIPPSAIIPILLFTTLGAVHHNHPIADAPQRLIFSPHNLFCHRLPHSAKNSPRKTKAKTRKPKTQL</sequence>
<dbReference type="Proteomes" id="UP000298138">
    <property type="component" value="Unassembled WGS sequence"/>
</dbReference>
<feature type="region of interest" description="Disordered" evidence="1">
    <location>
        <begin position="101"/>
        <end position="123"/>
    </location>
</feature>
<accession>A0A4S2MS74</accession>
<protein>
    <submittedName>
        <fullName evidence="2">Uncharacterized protein</fullName>
    </submittedName>
</protein>
<dbReference type="AlphaFoldDB" id="A0A4S2MS74"/>
<organism evidence="2 3">
    <name type="scientific">Ascodesmis nigricans</name>
    <dbReference type="NCBI Taxonomy" id="341454"/>
    <lineage>
        <taxon>Eukaryota</taxon>
        <taxon>Fungi</taxon>
        <taxon>Dikarya</taxon>
        <taxon>Ascomycota</taxon>
        <taxon>Pezizomycotina</taxon>
        <taxon>Pezizomycetes</taxon>
        <taxon>Pezizales</taxon>
        <taxon>Ascodesmidaceae</taxon>
        <taxon>Ascodesmis</taxon>
    </lineage>
</organism>
<evidence type="ECO:0000313" key="2">
    <source>
        <dbReference type="EMBL" id="TGZ78397.1"/>
    </source>
</evidence>
<name>A0A4S2MS74_9PEZI</name>